<feature type="chain" id="PRO_5041935613" description="Reelin domain-containing protein" evidence="1">
    <location>
        <begin position="22"/>
        <end position="202"/>
    </location>
</feature>
<name>A0AAD9ULP2_RIDPI</name>
<dbReference type="Gene3D" id="2.60.40.4060">
    <property type="entry name" value="Reeler domain"/>
    <property type="match status" value="1"/>
</dbReference>
<dbReference type="AlphaFoldDB" id="A0AAD9ULP2"/>
<evidence type="ECO:0000313" key="4">
    <source>
        <dbReference type="Proteomes" id="UP001209878"/>
    </source>
</evidence>
<keyword evidence="4" id="KW-1185">Reference proteome</keyword>
<organism evidence="3 4">
    <name type="scientific">Ridgeia piscesae</name>
    <name type="common">Tubeworm</name>
    <dbReference type="NCBI Taxonomy" id="27915"/>
    <lineage>
        <taxon>Eukaryota</taxon>
        <taxon>Metazoa</taxon>
        <taxon>Spiralia</taxon>
        <taxon>Lophotrochozoa</taxon>
        <taxon>Annelida</taxon>
        <taxon>Polychaeta</taxon>
        <taxon>Sedentaria</taxon>
        <taxon>Canalipalpata</taxon>
        <taxon>Sabellida</taxon>
        <taxon>Siboglinidae</taxon>
        <taxon>Ridgeia</taxon>
    </lineage>
</organism>
<dbReference type="Proteomes" id="UP001209878">
    <property type="component" value="Unassembled WGS sequence"/>
</dbReference>
<dbReference type="CDD" id="cd08544">
    <property type="entry name" value="Reeler"/>
    <property type="match status" value="1"/>
</dbReference>
<dbReference type="PANTHER" id="PTHR45828:SF33">
    <property type="entry name" value="DOMON DOMAIN-CONTAINING PROTEIN"/>
    <property type="match status" value="1"/>
</dbReference>
<dbReference type="GO" id="GO:0016020">
    <property type="term" value="C:membrane"/>
    <property type="evidence" value="ECO:0007669"/>
    <property type="project" value="TreeGrafter"/>
</dbReference>
<dbReference type="Pfam" id="PF02014">
    <property type="entry name" value="Reeler"/>
    <property type="match status" value="1"/>
</dbReference>
<keyword evidence="1" id="KW-0732">Signal</keyword>
<gene>
    <name evidence="3" type="ORF">NP493_5g16016</name>
</gene>
<dbReference type="InterPro" id="IPR002861">
    <property type="entry name" value="Reeler_dom"/>
</dbReference>
<dbReference type="PANTHER" id="PTHR45828">
    <property type="entry name" value="CYTOCHROME B561/FERRIC REDUCTASE TRANSMEMBRANE"/>
    <property type="match status" value="1"/>
</dbReference>
<reference evidence="3" key="1">
    <citation type="journal article" date="2023" name="Mol. Biol. Evol.">
        <title>Third-Generation Sequencing Reveals the Adaptive Role of the Epigenome in Three Deep-Sea Polychaetes.</title>
        <authorList>
            <person name="Perez M."/>
            <person name="Aroh O."/>
            <person name="Sun Y."/>
            <person name="Lan Y."/>
            <person name="Juniper S.K."/>
            <person name="Young C.R."/>
            <person name="Angers B."/>
            <person name="Qian P.Y."/>
        </authorList>
    </citation>
    <scope>NUCLEOTIDE SEQUENCE</scope>
    <source>
        <strain evidence="3">R07B-5</strain>
    </source>
</reference>
<accession>A0AAD9ULP2</accession>
<evidence type="ECO:0000313" key="3">
    <source>
        <dbReference type="EMBL" id="KAK2193857.1"/>
    </source>
</evidence>
<dbReference type="InterPro" id="IPR042307">
    <property type="entry name" value="Reeler_sf"/>
</dbReference>
<dbReference type="EMBL" id="JAODUO010000006">
    <property type="protein sequence ID" value="KAK2193857.1"/>
    <property type="molecule type" value="Genomic_DNA"/>
</dbReference>
<evidence type="ECO:0000259" key="2">
    <source>
        <dbReference type="PROSITE" id="PS51019"/>
    </source>
</evidence>
<dbReference type="InterPro" id="IPR051237">
    <property type="entry name" value="Ferric-chelate_Red/DefProt"/>
</dbReference>
<proteinExistence type="predicted"/>
<comment type="caution">
    <text evidence="3">The sequence shown here is derived from an EMBL/GenBank/DDBJ whole genome shotgun (WGS) entry which is preliminary data.</text>
</comment>
<protein>
    <recommendedName>
        <fullName evidence="2">Reelin domain-containing protein</fullName>
    </recommendedName>
</protein>
<sequence>METSCWVNIFVLLTAVAAAQCYRNGARGNSCVNMKPGHGEVQNTTSPYVLELEGSMTTYSADKEVRVCINKKAFEGLILQARRADGSSASPIGRFTKDLPKGTKALMCREEGDSVTHADDSLKPAGTCFCWLGPSSNSGRLHFVATINEDKNMFWMDVKSKALEPAGYSGSTTTHPGGAVVLVTFLSTWLIYMVRETDAVLI</sequence>
<feature type="signal peptide" evidence="1">
    <location>
        <begin position="1"/>
        <end position="21"/>
    </location>
</feature>
<evidence type="ECO:0000256" key="1">
    <source>
        <dbReference type="SAM" id="SignalP"/>
    </source>
</evidence>
<dbReference type="PROSITE" id="PS51019">
    <property type="entry name" value="REELIN"/>
    <property type="match status" value="1"/>
</dbReference>
<feature type="domain" description="Reelin" evidence="2">
    <location>
        <begin position="16"/>
        <end position="176"/>
    </location>
</feature>